<dbReference type="GO" id="GO:0004565">
    <property type="term" value="F:beta-galactosidase activity"/>
    <property type="evidence" value="ECO:0007669"/>
    <property type="project" value="InterPro"/>
</dbReference>
<evidence type="ECO:0000259" key="8">
    <source>
        <dbReference type="Pfam" id="PF21467"/>
    </source>
</evidence>
<dbReference type="Gene3D" id="2.60.120.260">
    <property type="entry name" value="Galactose-binding domain-like"/>
    <property type="match status" value="2"/>
</dbReference>
<feature type="domain" description="Beta-galactosidase galactose-binding" evidence="8">
    <location>
        <begin position="507"/>
        <end position="565"/>
    </location>
</feature>
<proteinExistence type="inferred from homology"/>
<evidence type="ECO:0000313" key="10">
    <source>
        <dbReference type="Proteomes" id="UP000276232"/>
    </source>
</evidence>
<name>A0A3N1HQX7_9ACTN</name>
<dbReference type="InParanoid" id="A0A3N1HQX7"/>
<evidence type="ECO:0000313" key="9">
    <source>
        <dbReference type="EMBL" id="ROP44792.1"/>
    </source>
</evidence>
<dbReference type="InterPro" id="IPR048912">
    <property type="entry name" value="BetaGal1-like_ABD1"/>
</dbReference>
<dbReference type="OrthoDB" id="9813184at2"/>
<keyword evidence="2" id="KW-0378">Hydrolase</keyword>
<evidence type="ECO:0000256" key="3">
    <source>
        <dbReference type="ARBA" id="ARBA00023295"/>
    </source>
</evidence>
<dbReference type="PRINTS" id="PR00742">
    <property type="entry name" value="GLHYDRLASE35"/>
</dbReference>
<feature type="domain" description="Glycoside hydrolase 35 catalytic" evidence="6">
    <location>
        <begin position="11"/>
        <end position="329"/>
    </location>
</feature>
<gene>
    <name evidence="9" type="ORF">EDC03_0922</name>
</gene>
<evidence type="ECO:0000256" key="2">
    <source>
        <dbReference type="ARBA" id="ARBA00022801"/>
    </source>
</evidence>
<dbReference type="InterPro" id="IPR031330">
    <property type="entry name" value="Gly_Hdrlase_35_cat"/>
</dbReference>
<keyword evidence="3" id="KW-0326">Glycosidase</keyword>
<sequence length="593" mass="63528">MPTFEIGAEDFLLDGRPLRLVSGALHYFRTHPDAWADRLRTARLMGLNTVETYVPWNFHSPRRGELRLDGPADLGRFLDLAAAEGLHAVVRPGPFVCAEWDGGGLPAWLLAEAGVGVRRAEPRFLAAVEEHFSALLPVVAERQVTRGGNVVLVQVENEYGAYDEDADPADRQKYLEALVDVVRGAGIDVPLITCDQADDAMLERGGLPGLHRTATFGSRSRERLEVLRRHQPTGPLMCTEFWAGWFDTWGGHHHVPPAGTSAGDLDDLLAAGASVNIYMAHGGTNFGTTSGANHKGVYAPTTTSYDYGAPISEDGTPGPLFDAFRTVIARHEPVPAEVPAPRAPAPTLDVALDHRLDVADATAALGPWRTWDHLPTADEVEQWTGLVLYAADVTAADRAVVLGEVRDHAVARLDRDPVAVLDRARGDRVVPLPARAGELQLLVEDMGRVNYGERIGEAKGLVGPARTAARGLTAWRTAALDLEDVTALTAQVRATPATAPDAPVVGPAFCAGTFDAAPGADHFFSVDGWGKGLVWVNGWCLGRYWGAGPARTLYVPGPLLRAEGNELLVLELHGAAAACGRLVDAPDLGHTEF</sequence>
<dbReference type="InterPro" id="IPR026283">
    <property type="entry name" value="B-gal_1-like"/>
</dbReference>
<reference evidence="9 10" key="1">
    <citation type="journal article" date="2015" name="Stand. Genomic Sci.">
        <title>Genomic Encyclopedia of Bacterial and Archaeal Type Strains, Phase III: the genomes of soil and plant-associated and newly described type strains.</title>
        <authorList>
            <person name="Whitman W.B."/>
            <person name="Woyke T."/>
            <person name="Klenk H.P."/>
            <person name="Zhou Y."/>
            <person name="Lilburn T.G."/>
            <person name="Beck B.J."/>
            <person name="De Vos P."/>
            <person name="Vandamme P."/>
            <person name="Eisen J.A."/>
            <person name="Garrity G."/>
            <person name="Hugenholtz P."/>
            <person name="Kyrpides N.C."/>
        </authorList>
    </citation>
    <scope>NUCLEOTIDE SEQUENCE [LARGE SCALE GENOMIC DNA]</scope>
    <source>
        <strain evidence="9 10">CECT 7306</strain>
    </source>
</reference>
<evidence type="ECO:0000256" key="1">
    <source>
        <dbReference type="ARBA" id="ARBA00009809"/>
    </source>
</evidence>
<protein>
    <submittedName>
        <fullName evidence="9">Beta-galactosidase</fullName>
    </submittedName>
</protein>
<dbReference type="SUPFAM" id="SSF49785">
    <property type="entry name" value="Galactose-binding domain-like"/>
    <property type="match status" value="1"/>
</dbReference>
<dbReference type="Gene3D" id="3.20.20.80">
    <property type="entry name" value="Glycosidases"/>
    <property type="match status" value="1"/>
</dbReference>
<evidence type="ECO:0000259" key="7">
    <source>
        <dbReference type="Pfam" id="PF21317"/>
    </source>
</evidence>
<dbReference type="InterPro" id="IPR017853">
    <property type="entry name" value="GH"/>
</dbReference>
<dbReference type="Pfam" id="PF21317">
    <property type="entry name" value="BetaGal_ABD_1"/>
    <property type="match status" value="1"/>
</dbReference>
<feature type="domain" description="Beta-galactosidase 1-like first all-beta" evidence="7">
    <location>
        <begin position="377"/>
        <end position="480"/>
    </location>
</feature>
<dbReference type="InterPro" id="IPR001944">
    <property type="entry name" value="Glycoside_Hdrlase_35"/>
</dbReference>
<evidence type="ECO:0000256" key="4">
    <source>
        <dbReference type="PIRSR" id="PIRSR006336-1"/>
    </source>
</evidence>
<comment type="caution">
    <text evidence="9">The sequence shown here is derived from an EMBL/GenBank/DDBJ whole genome shotgun (WGS) entry which is preliminary data.</text>
</comment>
<dbReference type="GO" id="GO:0005975">
    <property type="term" value="P:carbohydrate metabolic process"/>
    <property type="evidence" value="ECO:0007669"/>
    <property type="project" value="InterPro"/>
</dbReference>
<dbReference type="Proteomes" id="UP000276232">
    <property type="component" value="Unassembled WGS sequence"/>
</dbReference>
<feature type="active site" description="Proton donor" evidence="4">
    <location>
        <position position="158"/>
    </location>
</feature>
<dbReference type="PIRSF" id="PIRSF006336">
    <property type="entry name" value="B-gal"/>
    <property type="match status" value="1"/>
</dbReference>
<dbReference type="PANTHER" id="PTHR23421">
    <property type="entry name" value="BETA-GALACTOSIDASE RELATED"/>
    <property type="match status" value="1"/>
</dbReference>
<comment type="similarity">
    <text evidence="1 5">Belongs to the glycosyl hydrolase 35 family.</text>
</comment>
<dbReference type="InterPro" id="IPR048913">
    <property type="entry name" value="BetaGal_gal-bd"/>
</dbReference>
<dbReference type="Pfam" id="PF01301">
    <property type="entry name" value="Glyco_hydro_35"/>
    <property type="match status" value="1"/>
</dbReference>
<dbReference type="InterPro" id="IPR008979">
    <property type="entry name" value="Galactose-bd-like_sf"/>
</dbReference>
<feature type="active site" description="Nucleophile" evidence="4">
    <location>
        <position position="240"/>
    </location>
</feature>
<dbReference type="EMBL" id="RJKN01000002">
    <property type="protein sequence ID" value="ROP44792.1"/>
    <property type="molecule type" value="Genomic_DNA"/>
</dbReference>
<evidence type="ECO:0000259" key="6">
    <source>
        <dbReference type="Pfam" id="PF01301"/>
    </source>
</evidence>
<organism evidence="9 10">
    <name type="scientific">Pseudokineococcus lusitanus</name>
    <dbReference type="NCBI Taxonomy" id="763993"/>
    <lineage>
        <taxon>Bacteria</taxon>
        <taxon>Bacillati</taxon>
        <taxon>Actinomycetota</taxon>
        <taxon>Actinomycetes</taxon>
        <taxon>Kineosporiales</taxon>
        <taxon>Kineosporiaceae</taxon>
        <taxon>Pseudokineococcus</taxon>
    </lineage>
</organism>
<dbReference type="AlphaFoldDB" id="A0A3N1HQX7"/>
<dbReference type="SUPFAM" id="SSF51445">
    <property type="entry name" value="(Trans)glycosidases"/>
    <property type="match status" value="1"/>
</dbReference>
<evidence type="ECO:0000256" key="5">
    <source>
        <dbReference type="RuleBase" id="RU003679"/>
    </source>
</evidence>
<dbReference type="RefSeq" id="WP_123379024.1">
    <property type="nucleotide sequence ID" value="NZ_RJKN01000002.1"/>
</dbReference>
<dbReference type="Pfam" id="PF21467">
    <property type="entry name" value="BetaGal_gal-bd"/>
    <property type="match status" value="1"/>
</dbReference>
<accession>A0A3N1HQX7</accession>
<keyword evidence="10" id="KW-1185">Reference proteome</keyword>